<proteinExistence type="predicted"/>
<dbReference type="SUPFAM" id="SSF51735">
    <property type="entry name" value="NAD(P)-binding Rossmann-fold domains"/>
    <property type="match status" value="1"/>
</dbReference>
<accession>A0A7W8DHV1</accession>
<feature type="domain" description="NAD-dependent epimerase/dehydratase" evidence="1">
    <location>
        <begin position="73"/>
        <end position="145"/>
    </location>
</feature>
<dbReference type="Gene3D" id="3.40.50.720">
    <property type="entry name" value="NAD(P)-binding Rossmann-like Domain"/>
    <property type="match status" value="1"/>
</dbReference>
<evidence type="ECO:0000313" key="2">
    <source>
        <dbReference type="EMBL" id="MBB5030484.1"/>
    </source>
</evidence>
<dbReference type="RefSeq" id="WP_184337248.1">
    <property type="nucleotide sequence ID" value="NZ_JACHIG010000001.1"/>
</dbReference>
<dbReference type="AlphaFoldDB" id="A0A7W8DHV1"/>
<evidence type="ECO:0000313" key="3">
    <source>
        <dbReference type="Proteomes" id="UP000590740"/>
    </source>
</evidence>
<dbReference type="Pfam" id="PF01370">
    <property type="entry name" value="Epimerase"/>
    <property type="match status" value="1"/>
</dbReference>
<keyword evidence="3" id="KW-1185">Reference proteome</keyword>
<dbReference type="Proteomes" id="UP000590740">
    <property type="component" value="Unassembled WGS sequence"/>
</dbReference>
<protein>
    <recommendedName>
        <fullName evidence="1">NAD-dependent epimerase/dehydratase domain-containing protein</fullName>
    </recommendedName>
</protein>
<reference evidence="2 3" key="1">
    <citation type="submission" date="2020-08" db="EMBL/GenBank/DDBJ databases">
        <title>Genomic Encyclopedia of Type Strains, Phase IV (KMG-IV): sequencing the most valuable type-strain genomes for metagenomic binning, comparative biology and taxonomic classification.</title>
        <authorList>
            <person name="Goeker M."/>
        </authorList>
    </citation>
    <scope>NUCLEOTIDE SEQUENCE [LARGE SCALE GENOMIC DNA]</scope>
    <source>
        <strain evidence="2 3">DSM 12252</strain>
    </source>
</reference>
<dbReference type="InterPro" id="IPR001509">
    <property type="entry name" value="Epimerase_deHydtase"/>
</dbReference>
<evidence type="ECO:0000259" key="1">
    <source>
        <dbReference type="Pfam" id="PF01370"/>
    </source>
</evidence>
<name>A0A7W8DHV1_9BACT</name>
<gene>
    <name evidence="2" type="ORF">HNQ65_000038</name>
</gene>
<organism evidence="2 3">
    <name type="scientific">Prosthecobacter vanneervenii</name>
    <dbReference type="NCBI Taxonomy" id="48466"/>
    <lineage>
        <taxon>Bacteria</taxon>
        <taxon>Pseudomonadati</taxon>
        <taxon>Verrucomicrobiota</taxon>
        <taxon>Verrucomicrobiia</taxon>
        <taxon>Verrucomicrobiales</taxon>
        <taxon>Verrucomicrobiaceae</taxon>
        <taxon>Prosthecobacter</taxon>
    </lineage>
</organism>
<dbReference type="InterPro" id="IPR036291">
    <property type="entry name" value="NAD(P)-bd_dom_sf"/>
</dbReference>
<dbReference type="EMBL" id="JACHIG010000001">
    <property type="protein sequence ID" value="MBB5030484.1"/>
    <property type="molecule type" value="Genomic_DNA"/>
</dbReference>
<comment type="caution">
    <text evidence="2">The sequence shown here is derived from an EMBL/GenBank/DDBJ whole genome shotgun (WGS) entry which is preliminary data.</text>
</comment>
<sequence>MNLSTASKSALIGHTGLVGGNLARQHHFDEFFNSSNIGDIVGNHYDLLVCSGVSGTKWIANLHPDKDKDNIDQLMHHLRHVTARRLILISTVDVYGNPSQVNEDSVVDPQYQTPYGRHRHHFEKSICEHFPNVTIIRLPAIYGWGLKKNALFDLIHDHEVEKINAHAVYQFYCLDRLWHDIEICLAHELPLVNVATEPLGISAVARELFNVELTNGAAETAAKYDFRTKYAALFNGSNGYFHDKATAMIDIAAFVAQQRRARVS</sequence>